<dbReference type="AlphaFoldDB" id="A0A8X6M4Z4"/>
<comment type="caution">
    <text evidence="1">The sequence shown here is derived from an EMBL/GenBank/DDBJ whole genome shotgun (WGS) entry which is preliminary data.</text>
</comment>
<accession>A0A8X6M4Z4</accession>
<organism evidence="1 2">
    <name type="scientific">Trichonephila clavata</name>
    <name type="common">Joro spider</name>
    <name type="synonym">Nephila clavata</name>
    <dbReference type="NCBI Taxonomy" id="2740835"/>
    <lineage>
        <taxon>Eukaryota</taxon>
        <taxon>Metazoa</taxon>
        <taxon>Ecdysozoa</taxon>
        <taxon>Arthropoda</taxon>
        <taxon>Chelicerata</taxon>
        <taxon>Arachnida</taxon>
        <taxon>Araneae</taxon>
        <taxon>Araneomorphae</taxon>
        <taxon>Entelegynae</taxon>
        <taxon>Araneoidea</taxon>
        <taxon>Nephilidae</taxon>
        <taxon>Trichonephila</taxon>
    </lineage>
</organism>
<dbReference type="Proteomes" id="UP000887116">
    <property type="component" value="Unassembled WGS sequence"/>
</dbReference>
<evidence type="ECO:0000313" key="2">
    <source>
        <dbReference type="Proteomes" id="UP000887116"/>
    </source>
</evidence>
<gene>
    <name evidence="1" type="primary">X975_14697</name>
    <name evidence="1" type="ORF">TNCT_499211</name>
</gene>
<dbReference type="OrthoDB" id="6435758at2759"/>
<sequence>MISNFINNYKEESNFVNYFVYNYANRAEKWAYCYRNVLGINTNMKLERKNRQLKYEEAGGTVMKRLDKTISLLLAAIAKKSLSRVISIERGKLTSRVALIRKRHKLSEEMGDKYDSVVADEKHIVTKSEGSSIFLEGNRTSKEELNEFCFRRLATNTA</sequence>
<reference evidence="1" key="1">
    <citation type="submission" date="2020-07" db="EMBL/GenBank/DDBJ databases">
        <title>Multicomponent nature underlies the extraordinary mechanical properties of spider dragline silk.</title>
        <authorList>
            <person name="Kono N."/>
            <person name="Nakamura H."/>
            <person name="Mori M."/>
            <person name="Yoshida Y."/>
            <person name="Ohtoshi R."/>
            <person name="Malay A.D."/>
            <person name="Moran D.A.P."/>
            <person name="Tomita M."/>
            <person name="Numata K."/>
            <person name="Arakawa K."/>
        </authorList>
    </citation>
    <scope>NUCLEOTIDE SEQUENCE</scope>
</reference>
<evidence type="ECO:0000313" key="1">
    <source>
        <dbReference type="EMBL" id="GFR32137.1"/>
    </source>
</evidence>
<keyword evidence="2" id="KW-1185">Reference proteome</keyword>
<protein>
    <submittedName>
        <fullName evidence="1">Uncharacterized protein</fullName>
    </submittedName>
</protein>
<name>A0A8X6M4Z4_TRICU</name>
<dbReference type="EMBL" id="BMAO01039542">
    <property type="protein sequence ID" value="GFR32137.1"/>
    <property type="molecule type" value="Genomic_DNA"/>
</dbReference>
<proteinExistence type="predicted"/>